<evidence type="ECO:0000256" key="1">
    <source>
        <dbReference type="ARBA" id="ARBA00022722"/>
    </source>
</evidence>
<keyword evidence="3" id="KW-0269">Exonuclease</keyword>
<dbReference type="PANTHER" id="PTHR23044:SF60">
    <property type="entry name" value="OS01G0618000 PROTEIN"/>
    <property type="match status" value="1"/>
</dbReference>
<dbReference type="Gramene" id="HORVU.MOREX.r2.3HG0233980.1">
    <property type="protein sequence ID" value="HORVU.MOREX.r2.3HG0233980.1.CDS.1"/>
    <property type="gene ID" value="HORVU.MOREX.r2.3HG0233980"/>
</dbReference>
<dbReference type="EnsemblPlants" id="HORVU.MOREX.r3.3HG0282230.1">
    <property type="protein sequence ID" value="HORVU.MOREX.r3.3HG0282230.1.CDS1"/>
    <property type="gene ID" value="HORVU.MOREX.r3.3HG0282230"/>
</dbReference>
<dbReference type="InterPro" id="IPR012337">
    <property type="entry name" value="RNaseH-like_sf"/>
</dbReference>
<evidence type="ECO:0000259" key="4">
    <source>
        <dbReference type="SMART" id="SM00479"/>
    </source>
</evidence>
<reference evidence="5" key="3">
    <citation type="submission" date="2022-01" db="UniProtKB">
        <authorList>
            <consortium name="EnsemblPlants"/>
        </authorList>
    </citation>
    <scope>IDENTIFICATION</scope>
    <source>
        <strain evidence="5">subsp. vulgare</strain>
    </source>
</reference>
<dbReference type="Gene3D" id="3.30.420.10">
    <property type="entry name" value="Ribonuclease H-like superfamily/Ribonuclease H"/>
    <property type="match status" value="1"/>
</dbReference>
<dbReference type="InterPro" id="IPR036397">
    <property type="entry name" value="RNaseH_sf"/>
</dbReference>
<dbReference type="PANTHER" id="PTHR23044">
    <property type="entry name" value="3'-5' EXONUCLEASE ERI1-RELATED"/>
    <property type="match status" value="1"/>
</dbReference>
<dbReference type="InterPro" id="IPR051274">
    <property type="entry name" value="3-5_Exoribonuclease"/>
</dbReference>
<keyword evidence="1" id="KW-0540">Nuclease</keyword>
<name>A0A8I6XPS2_HORVV</name>
<reference evidence="6" key="1">
    <citation type="journal article" date="2012" name="Nature">
        <title>A physical, genetic and functional sequence assembly of the barley genome.</title>
        <authorList>
            <consortium name="The International Barley Genome Sequencing Consortium"/>
            <person name="Mayer K.F."/>
            <person name="Waugh R."/>
            <person name="Brown J.W."/>
            <person name="Schulman A."/>
            <person name="Langridge P."/>
            <person name="Platzer M."/>
            <person name="Fincher G.B."/>
            <person name="Muehlbauer G.J."/>
            <person name="Sato K."/>
            <person name="Close T.J."/>
            <person name="Wise R.P."/>
            <person name="Stein N."/>
        </authorList>
    </citation>
    <scope>NUCLEOTIDE SEQUENCE [LARGE SCALE GENOMIC DNA]</scope>
    <source>
        <strain evidence="6">cv. Morex</strain>
    </source>
</reference>
<dbReference type="InterPro" id="IPR013520">
    <property type="entry name" value="Ribonucl_H"/>
</dbReference>
<dbReference type="OrthoDB" id="448399at2759"/>
<dbReference type="RefSeq" id="XP_044976759.1">
    <property type="nucleotide sequence ID" value="XM_045120824.1"/>
</dbReference>
<dbReference type="SMART" id="SM00479">
    <property type="entry name" value="EXOIII"/>
    <property type="match status" value="1"/>
</dbReference>
<dbReference type="GO" id="GO:0000175">
    <property type="term" value="F:3'-5'-RNA exonuclease activity"/>
    <property type="evidence" value="ECO:0007669"/>
    <property type="project" value="InterPro"/>
</dbReference>
<evidence type="ECO:0000313" key="5">
    <source>
        <dbReference type="EnsemblPlants" id="HORVU.MOREX.r3.3HG0282230.1.CDS1"/>
    </source>
</evidence>
<protein>
    <recommendedName>
        <fullName evidence="4">Exonuclease domain-containing protein</fullName>
    </recommendedName>
</protein>
<dbReference type="CDD" id="cd06133">
    <property type="entry name" value="ERI-1_3'hExo_like"/>
    <property type="match status" value="1"/>
</dbReference>
<organism evidence="5 6">
    <name type="scientific">Hordeum vulgare subsp. vulgare</name>
    <name type="common">Domesticated barley</name>
    <dbReference type="NCBI Taxonomy" id="112509"/>
    <lineage>
        <taxon>Eukaryota</taxon>
        <taxon>Viridiplantae</taxon>
        <taxon>Streptophyta</taxon>
        <taxon>Embryophyta</taxon>
        <taxon>Tracheophyta</taxon>
        <taxon>Spermatophyta</taxon>
        <taxon>Magnoliopsida</taxon>
        <taxon>Liliopsida</taxon>
        <taxon>Poales</taxon>
        <taxon>Poaceae</taxon>
        <taxon>BOP clade</taxon>
        <taxon>Pooideae</taxon>
        <taxon>Triticodae</taxon>
        <taxon>Triticeae</taxon>
        <taxon>Hordeinae</taxon>
        <taxon>Hordeum</taxon>
    </lineage>
</organism>
<dbReference type="GeneID" id="123444187"/>
<keyword evidence="2" id="KW-0378">Hydrolase</keyword>
<gene>
    <name evidence="5" type="primary">LOC123444187</name>
</gene>
<dbReference type="KEGG" id="hvg:123444187"/>
<evidence type="ECO:0000256" key="3">
    <source>
        <dbReference type="ARBA" id="ARBA00022839"/>
    </source>
</evidence>
<evidence type="ECO:0000256" key="2">
    <source>
        <dbReference type="ARBA" id="ARBA00022801"/>
    </source>
</evidence>
<evidence type="ECO:0000313" key="6">
    <source>
        <dbReference type="Proteomes" id="UP000011116"/>
    </source>
</evidence>
<dbReference type="Proteomes" id="UP000011116">
    <property type="component" value="Chromosome 3H"/>
</dbReference>
<proteinExistence type="predicted"/>
<dbReference type="AlphaFoldDB" id="A0A8I6XPS2"/>
<reference evidence="5" key="2">
    <citation type="submission" date="2020-10" db="EMBL/GenBank/DDBJ databases">
        <authorList>
            <person name="Scholz U."/>
            <person name="Mascher M."/>
            <person name="Fiebig A."/>
        </authorList>
    </citation>
    <scope>NUCLEOTIDE SEQUENCE [LARGE SCALE GENOMIC DNA]</scope>
    <source>
        <strain evidence="5">cv. Morex</strain>
    </source>
</reference>
<dbReference type="GO" id="GO:0003676">
    <property type="term" value="F:nucleic acid binding"/>
    <property type="evidence" value="ECO:0007669"/>
    <property type="project" value="InterPro"/>
</dbReference>
<accession>A0A8I6XPS2</accession>
<dbReference type="Pfam" id="PF00929">
    <property type="entry name" value="RNase_T"/>
    <property type="match status" value="1"/>
</dbReference>
<keyword evidence="6" id="KW-1185">Reference proteome</keyword>
<dbReference type="Gramene" id="HORVU.MOREX.r3.3HG0282230.1">
    <property type="protein sequence ID" value="HORVU.MOREX.r3.3HG0282230.1.CDS1"/>
    <property type="gene ID" value="HORVU.MOREX.r3.3HG0282230"/>
</dbReference>
<dbReference type="SMR" id="A0A8I6XPS2"/>
<dbReference type="InterPro" id="IPR047201">
    <property type="entry name" value="ERI-1_3'hExo-like"/>
</dbReference>
<dbReference type="SUPFAM" id="SSF53098">
    <property type="entry name" value="Ribonuclease H-like"/>
    <property type="match status" value="1"/>
</dbReference>
<sequence length="329" mass="36043">MAKMAPIMAARGQGLGHQVQQDFDFFLVVDFEATCEKDARIYPQEIIEFPAVLVDGATGLIESAFRRYVRPRHRPVLTQFCRDLTGIRQEDVDGGVDLGEALWMHDAWLKAATAKAGNRRCVRLAVVTWGDWDCRTMLEFECRFKGIEKPSYFDRWINLRIPFQAAFGGGGRVNLQEAVRAAGLDWEGRLHCGLDDARNTARLLVEIMRRGVKIAITGSLAPIQKQPPSTSQCGGSSAPPLLLPIQQQPPHTRPCGGSSAPPLLLPIQQQQLPQPHISPCGGSSATCLCYCGVVTRGGGVPVLVPGPMQVNSFFGCGDWTPAMSFVWTN</sequence>
<feature type="domain" description="Exonuclease" evidence="4">
    <location>
        <begin position="25"/>
        <end position="213"/>
    </location>
</feature>